<dbReference type="AlphaFoldDB" id="A0A6J1LVJ4"/>
<sequence>MSPNDSVRHSTWNAAQMRTRHKNASLSVVAQHCSTGQTAGEMRLSLTYFLSLLLLLAMMCGQALVSARPQGPCGPPPSGTPPSGPRPSGPPPGGRCAPPPSTTAASG</sequence>
<evidence type="ECO:0000256" key="1">
    <source>
        <dbReference type="SAM" id="MobiDB-lite"/>
    </source>
</evidence>
<keyword evidence="2" id="KW-0812">Transmembrane</keyword>
<dbReference type="KEGG" id="dhe:111598453"/>
<protein>
    <submittedName>
        <fullName evidence="4">Uncharacterized protein LOC111598453</fullName>
    </submittedName>
</protein>
<feature type="compositionally biased region" description="Pro residues" evidence="1">
    <location>
        <begin position="72"/>
        <end position="101"/>
    </location>
</feature>
<keyword evidence="3" id="KW-1185">Reference proteome</keyword>
<feature type="transmembrane region" description="Helical" evidence="2">
    <location>
        <begin position="46"/>
        <end position="65"/>
    </location>
</feature>
<reference evidence="4" key="1">
    <citation type="submission" date="2025-08" db="UniProtKB">
        <authorList>
            <consortium name="RefSeq"/>
        </authorList>
    </citation>
    <scope>IDENTIFICATION</scope>
    <source>
        <strain evidence="4">15085-1641.00</strain>
        <tissue evidence="4">Whole body</tissue>
    </source>
</reference>
<name>A0A6J1LVJ4_DROHY</name>
<evidence type="ECO:0000256" key="2">
    <source>
        <dbReference type="SAM" id="Phobius"/>
    </source>
</evidence>
<dbReference type="Proteomes" id="UP000504633">
    <property type="component" value="Unplaced"/>
</dbReference>
<organism evidence="3 4">
    <name type="scientific">Drosophila hydei</name>
    <name type="common">Fruit fly</name>
    <dbReference type="NCBI Taxonomy" id="7224"/>
    <lineage>
        <taxon>Eukaryota</taxon>
        <taxon>Metazoa</taxon>
        <taxon>Ecdysozoa</taxon>
        <taxon>Arthropoda</taxon>
        <taxon>Hexapoda</taxon>
        <taxon>Insecta</taxon>
        <taxon>Pterygota</taxon>
        <taxon>Neoptera</taxon>
        <taxon>Endopterygota</taxon>
        <taxon>Diptera</taxon>
        <taxon>Brachycera</taxon>
        <taxon>Muscomorpha</taxon>
        <taxon>Ephydroidea</taxon>
        <taxon>Drosophilidae</taxon>
        <taxon>Drosophila</taxon>
    </lineage>
</organism>
<keyword evidence="2" id="KW-0472">Membrane</keyword>
<accession>A0A6J1LVJ4</accession>
<evidence type="ECO:0000313" key="4">
    <source>
        <dbReference type="RefSeq" id="XP_023169477.1"/>
    </source>
</evidence>
<dbReference type="OMA" id="DDRCPPP"/>
<evidence type="ECO:0000313" key="3">
    <source>
        <dbReference type="Proteomes" id="UP000504633"/>
    </source>
</evidence>
<keyword evidence="2" id="KW-1133">Transmembrane helix</keyword>
<gene>
    <name evidence="4" type="primary">LOC111598453</name>
</gene>
<proteinExistence type="predicted"/>
<dbReference type="RefSeq" id="XP_023169477.1">
    <property type="nucleotide sequence ID" value="XM_023313709.2"/>
</dbReference>
<feature type="region of interest" description="Disordered" evidence="1">
    <location>
        <begin position="66"/>
        <end position="107"/>
    </location>
</feature>
<dbReference type="GeneID" id="111598453"/>